<dbReference type="InterPro" id="IPR042099">
    <property type="entry name" value="ANL_N_sf"/>
</dbReference>
<organism evidence="2 3">
    <name type="scientific">Pseudoalteromonas porphyrae</name>
    <dbReference type="NCBI Taxonomy" id="187330"/>
    <lineage>
        <taxon>Bacteria</taxon>
        <taxon>Pseudomonadati</taxon>
        <taxon>Pseudomonadota</taxon>
        <taxon>Gammaproteobacteria</taxon>
        <taxon>Alteromonadales</taxon>
        <taxon>Pseudoalteromonadaceae</taxon>
        <taxon>Pseudoalteromonas</taxon>
    </lineage>
</organism>
<name>A0A0N1MVB9_9GAMM</name>
<dbReference type="PANTHER" id="PTHR45398:SF1">
    <property type="entry name" value="ENZYME, PUTATIVE (JCVI)-RELATED"/>
    <property type="match status" value="1"/>
</dbReference>
<protein>
    <recommendedName>
        <fullName evidence="1">AMP-dependent synthetase/ligase domain-containing protein</fullName>
    </recommendedName>
</protein>
<keyword evidence="3" id="KW-1185">Reference proteome</keyword>
<proteinExistence type="predicted"/>
<reference evidence="2 3" key="1">
    <citation type="submission" date="2015-08" db="EMBL/GenBank/DDBJ databases">
        <title>Draft Genome Sequence of Pseudoalteromonas porphyrae UCD-SED14.</title>
        <authorList>
            <person name="Coil D.A."/>
            <person name="Jospin G."/>
            <person name="Lee R.D."/>
            <person name="Eisen J.A."/>
        </authorList>
    </citation>
    <scope>NUCLEOTIDE SEQUENCE [LARGE SCALE GENOMIC DNA]</scope>
    <source>
        <strain evidence="2 3">UCD-SED14</strain>
    </source>
</reference>
<dbReference type="PATRIC" id="fig|187330.3.peg.934"/>
<sequence length="446" mass="50903">MKWPTNNSYFYGENHDFAMWQQQVIAHAEQFSAQSAQTWLLFDADSYQFSVLFFALLVADKSIVLPQNGQPEQLTQCLNHADEFTGDTRLAPAKVTFSGEIKSKHIADIEINEDTVIRFFTSGSSGKPKAIDKTFKQLIQEVDVLQAQFGETLKDTVIVATVSHQHIYGLLFKLLWPLYSGRDVCLKSFEYPEHLLHFIELNGKSADVQDFTLISSPAYYHRLVQDNVLIPVKEKLRSCFSSGGPLQSVAAQLLQEQLTHAPIEVLGSTETGGIAWRQQSLSSIWQAFSPIKIKRDDLQQLIISSPYVDGGQWYKTDDRVELLDSGHFNLLGRADRIVKIEEKRCSLDEITQRINEYQWVDECYILLLENTQQQKRSEIGAVLVLTEQGEIALAEQGKFKFSQALKNHLKAFFEPLVIPRKFRYLSVLPYNTQGKLEKTQLEKLFD</sequence>
<dbReference type="STRING" id="187330.AMS58_04530"/>
<dbReference type="Proteomes" id="UP000037848">
    <property type="component" value="Unassembled WGS sequence"/>
</dbReference>
<gene>
    <name evidence="2" type="ORF">ADS77_12535</name>
</gene>
<accession>A0A0N1MVB9</accession>
<dbReference type="RefSeq" id="WP_054454709.1">
    <property type="nucleotide sequence ID" value="NZ_LHPH01000013.1"/>
</dbReference>
<dbReference type="AlphaFoldDB" id="A0A0N1MVB9"/>
<comment type="caution">
    <text evidence="2">The sequence shown here is derived from an EMBL/GenBank/DDBJ whole genome shotgun (WGS) entry which is preliminary data.</text>
</comment>
<dbReference type="EMBL" id="LHPH01000013">
    <property type="protein sequence ID" value="KPH62522.1"/>
    <property type="molecule type" value="Genomic_DNA"/>
</dbReference>
<dbReference type="SUPFAM" id="SSF56801">
    <property type="entry name" value="Acetyl-CoA synthetase-like"/>
    <property type="match status" value="1"/>
</dbReference>
<dbReference type="Pfam" id="PF00501">
    <property type="entry name" value="AMP-binding"/>
    <property type="match status" value="1"/>
</dbReference>
<dbReference type="InterPro" id="IPR045851">
    <property type="entry name" value="AMP-bd_C_sf"/>
</dbReference>
<feature type="domain" description="AMP-dependent synthetase/ligase" evidence="1">
    <location>
        <begin position="97"/>
        <end position="276"/>
    </location>
</feature>
<dbReference type="InterPro" id="IPR000873">
    <property type="entry name" value="AMP-dep_synth/lig_dom"/>
</dbReference>
<evidence type="ECO:0000313" key="2">
    <source>
        <dbReference type="EMBL" id="KPH62522.1"/>
    </source>
</evidence>
<dbReference type="OrthoDB" id="9787658at2"/>
<evidence type="ECO:0000259" key="1">
    <source>
        <dbReference type="Pfam" id="PF00501"/>
    </source>
</evidence>
<dbReference type="Gene3D" id="3.40.50.12780">
    <property type="entry name" value="N-terminal domain of ligase-like"/>
    <property type="match status" value="1"/>
</dbReference>
<evidence type="ECO:0000313" key="3">
    <source>
        <dbReference type="Proteomes" id="UP000037848"/>
    </source>
</evidence>
<dbReference type="Gene3D" id="3.30.300.30">
    <property type="match status" value="1"/>
</dbReference>
<dbReference type="PANTHER" id="PTHR45398">
    <property type="match status" value="1"/>
</dbReference>